<accession>A0A7J2T9L9</accession>
<keyword evidence="2" id="KW-0547">Nucleotide-binding</keyword>
<evidence type="ECO:0000259" key="5">
    <source>
        <dbReference type="Pfam" id="PF14544"/>
    </source>
</evidence>
<evidence type="ECO:0000259" key="6">
    <source>
        <dbReference type="Pfam" id="PF21715"/>
    </source>
</evidence>
<dbReference type="EMBL" id="DSLL01000031">
    <property type="protein sequence ID" value="HEH31089.1"/>
    <property type="molecule type" value="Genomic_DNA"/>
</dbReference>
<organism evidence="7">
    <name type="scientific">Ignisphaera aggregans</name>
    <dbReference type="NCBI Taxonomy" id="334771"/>
    <lineage>
        <taxon>Archaea</taxon>
        <taxon>Thermoproteota</taxon>
        <taxon>Thermoprotei</taxon>
        <taxon>Desulfurococcales</taxon>
        <taxon>Desulfurococcaceae</taxon>
        <taxon>Ignisphaera</taxon>
    </lineage>
</organism>
<keyword evidence="4" id="KW-0648">Protein biosynthesis</keyword>
<evidence type="ECO:0000256" key="1">
    <source>
        <dbReference type="ARBA" id="ARBA00022598"/>
    </source>
</evidence>
<dbReference type="Pfam" id="PF21715">
    <property type="entry name" value="CggR_N"/>
    <property type="match status" value="1"/>
</dbReference>
<evidence type="ECO:0000256" key="3">
    <source>
        <dbReference type="ARBA" id="ARBA00022840"/>
    </source>
</evidence>
<evidence type="ECO:0008006" key="8">
    <source>
        <dbReference type="Google" id="ProtNLM"/>
    </source>
</evidence>
<keyword evidence="3" id="KW-0067">ATP-binding</keyword>
<dbReference type="GO" id="GO:0005524">
    <property type="term" value="F:ATP binding"/>
    <property type="evidence" value="ECO:0007669"/>
    <property type="project" value="UniProtKB-KW"/>
</dbReference>
<dbReference type="SUPFAM" id="SSF46785">
    <property type="entry name" value="Winged helix' DNA-binding domain"/>
    <property type="match status" value="1"/>
</dbReference>
<dbReference type="Gene3D" id="1.10.10.10">
    <property type="entry name" value="Winged helix-like DNA-binding domain superfamily/Winged helix DNA-binding domain"/>
    <property type="match status" value="1"/>
</dbReference>
<dbReference type="Pfam" id="PF14544">
    <property type="entry name" value="DUF4443"/>
    <property type="match status" value="1"/>
</dbReference>
<keyword evidence="1" id="KW-0436">Ligase</keyword>
<dbReference type="InterPro" id="IPR036388">
    <property type="entry name" value="WH-like_DNA-bd_sf"/>
</dbReference>
<evidence type="ECO:0000313" key="7">
    <source>
        <dbReference type="EMBL" id="HEH31089.1"/>
    </source>
</evidence>
<dbReference type="InterPro" id="IPR029349">
    <property type="entry name" value="DUF4443"/>
</dbReference>
<dbReference type="Gene3D" id="3.30.1360.30">
    <property type="entry name" value="GAD-like domain"/>
    <property type="match status" value="1"/>
</dbReference>
<sequence>MRQVSYMGQILTTLRALFYEIVASKKGVKPSFEPAHAVKLLLILYEREPVGRNTLSKMLSLSITSVRTLIRRMREQELISVDTVGGCYLTNKGKEIVSKILSIVPRICDISRIIGEDLRLAKYAWASLIKQGVALIEKIGIVNVRDSVVTHGSKASLIIFASDEHTYIPPDYSFNETKYSSLRRLKEFLAPGNGDAIIVSFSEDPIRAEKALLNTIIDLFLDLK</sequence>
<dbReference type="GO" id="GO:0006412">
    <property type="term" value="P:translation"/>
    <property type="evidence" value="ECO:0007669"/>
    <property type="project" value="UniProtKB-KW"/>
</dbReference>
<proteinExistence type="predicted"/>
<dbReference type="GO" id="GO:0005737">
    <property type="term" value="C:cytoplasm"/>
    <property type="evidence" value="ECO:0007669"/>
    <property type="project" value="InterPro"/>
</dbReference>
<dbReference type="InterPro" id="IPR048715">
    <property type="entry name" value="CggR_N"/>
</dbReference>
<protein>
    <recommendedName>
        <fullName evidence="8">DUF4443 domain-containing protein</fullName>
    </recommendedName>
</protein>
<reference evidence="7" key="1">
    <citation type="journal article" date="2020" name="mSystems">
        <title>Genome- and Community-Level Interaction Insights into Carbon Utilization and Element Cycling Functions of Hydrothermarchaeota in Hydrothermal Sediment.</title>
        <authorList>
            <person name="Zhou Z."/>
            <person name="Liu Y."/>
            <person name="Xu W."/>
            <person name="Pan J."/>
            <person name="Luo Z.H."/>
            <person name="Li M."/>
        </authorList>
    </citation>
    <scope>NUCLEOTIDE SEQUENCE [LARGE SCALE GENOMIC DNA]</scope>
    <source>
        <strain evidence="7">SpSt-27</strain>
    </source>
</reference>
<evidence type="ECO:0000256" key="4">
    <source>
        <dbReference type="ARBA" id="ARBA00022917"/>
    </source>
</evidence>
<dbReference type="SUPFAM" id="SSF55261">
    <property type="entry name" value="GAD domain-like"/>
    <property type="match status" value="1"/>
</dbReference>
<name>A0A7J2T9L9_9CREN</name>
<dbReference type="GO" id="GO:0004812">
    <property type="term" value="F:aminoacyl-tRNA ligase activity"/>
    <property type="evidence" value="ECO:0007669"/>
    <property type="project" value="InterPro"/>
</dbReference>
<feature type="domain" description="CggR N-terminal DNA binding" evidence="6">
    <location>
        <begin position="44"/>
        <end position="101"/>
    </location>
</feature>
<evidence type="ECO:0000256" key="2">
    <source>
        <dbReference type="ARBA" id="ARBA00022741"/>
    </source>
</evidence>
<dbReference type="InterPro" id="IPR004115">
    <property type="entry name" value="GAD-like_sf"/>
</dbReference>
<dbReference type="AlphaFoldDB" id="A0A7J2T9L9"/>
<gene>
    <name evidence="7" type="ORF">ENP99_03110</name>
</gene>
<comment type="caution">
    <text evidence="7">The sequence shown here is derived from an EMBL/GenBank/DDBJ whole genome shotgun (WGS) entry which is preliminary data.</text>
</comment>
<dbReference type="InterPro" id="IPR036390">
    <property type="entry name" value="WH_DNA-bd_sf"/>
</dbReference>
<feature type="domain" description="DUF4443" evidence="5">
    <location>
        <begin position="121"/>
        <end position="219"/>
    </location>
</feature>